<name>A0ABS9XNB1_9ACTN</name>
<evidence type="ECO:0000256" key="1">
    <source>
        <dbReference type="ARBA" id="ARBA00022829"/>
    </source>
</evidence>
<keyword evidence="1" id="KW-0159">Chromosome partition</keyword>
<gene>
    <name evidence="4" type="ORF">MQN93_27995</name>
</gene>
<dbReference type="InterPro" id="IPR003768">
    <property type="entry name" value="ScpA"/>
</dbReference>
<feature type="region of interest" description="Disordered" evidence="3">
    <location>
        <begin position="488"/>
        <end position="512"/>
    </location>
</feature>
<evidence type="ECO:0000256" key="2">
    <source>
        <dbReference type="ARBA" id="ARBA00044777"/>
    </source>
</evidence>
<feature type="compositionally biased region" description="Gly residues" evidence="3">
    <location>
        <begin position="149"/>
        <end position="159"/>
    </location>
</feature>
<organism evidence="4 5">
    <name type="scientific">Streptomyces spinosisporus</name>
    <dbReference type="NCBI Taxonomy" id="2927582"/>
    <lineage>
        <taxon>Bacteria</taxon>
        <taxon>Bacillati</taxon>
        <taxon>Actinomycetota</taxon>
        <taxon>Actinomycetes</taxon>
        <taxon>Kitasatosporales</taxon>
        <taxon>Streptomycetaceae</taxon>
        <taxon>Streptomyces</taxon>
    </lineage>
</organism>
<feature type="compositionally biased region" description="Gly residues" evidence="3">
    <location>
        <begin position="63"/>
        <end position="74"/>
    </location>
</feature>
<dbReference type="Pfam" id="PF02616">
    <property type="entry name" value="SMC_ScpA"/>
    <property type="match status" value="1"/>
</dbReference>
<proteinExistence type="predicted"/>
<feature type="compositionally biased region" description="Gly residues" evidence="3">
    <location>
        <begin position="197"/>
        <end position="207"/>
    </location>
</feature>
<feature type="compositionally biased region" description="Basic and acidic residues" evidence="3">
    <location>
        <begin position="498"/>
        <end position="512"/>
    </location>
</feature>
<feature type="compositionally biased region" description="Gly residues" evidence="3">
    <location>
        <begin position="96"/>
        <end position="106"/>
    </location>
</feature>
<sequence>MTSNDAPTPSAGPPASGSRRRALGRGPGTAPTSTPPEPHPTGAPVQPDSAVAAPELPAPGAGREVGVGEGGVPGDGEASEAGGWASGDGEESGGVEASGGSGGPDGAEGPRDGAEPGGGEASGDGEEPEDVEGPREGAEPGDGEKSGDGGEPGGSGQPGVGEEPDGVEGPRGGEEPDDGEEPGDGVEPGDGEESGDGGEPGGSGQPGAGDEPDGVEGSRGGEEPDDGEEPGGAVEPGGGEESGDGVFKVRLANFEGPFDLLLQLISKHKLDVTEVALSKVTDEFMAHIRAMGPDWDLDQTTEFLVVAATLLDLKAARLLPSAEVEDEADLALLEARDLLFARLLQYRAYKQIADIFNRRLDEEARRYPRTVGLEPHHAELLPEVVISIGPEGFAKLAVKAMQPKPKPQVYVDHIHAPLVSVQEQARIVIERLKESGEVSFRALVDDTEDTLTVVARFLALLELYREKAVALDQETGLGELMVRWTGGEGEAQPMVTDEFDRPPEPAKEEQKA</sequence>
<dbReference type="EMBL" id="JALDAX010000012">
    <property type="protein sequence ID" value="MCI3243569.1"/>
    <property type="molecule type" value="Genomic_DNA"/>
</dbReference>
<accession>A0ABS9XNB1</accession>
<feature type="region of interest" description="Disordered" evidence="3">
    <location>
        <begin position="1"/>
        <end position="245"/>
    </location>
</feature>
<evidence type="ECO:0000256" key="3">
    <source>
        <dbReference type="SAM" id="MobiDB-lite"/>
    </source>
</evidence>
<comment type="caution">
    <text evidence="4">The sequence shown here is derived from an EMBL/GenBank/DDBJ whole genome shotgun (WGS) entry which is preliminary data.</text>
</comment>
<dbReference type="PANTHER" id="PTHR33969">
    <property type="entry name" value="SEGREGATION AND CONDENSATION PROTEIN A"/>
    <property type="match status" value="1"/>
</dbReference>
<feature type="compositionally biased region" description="Acidic residues" evidence="3">
    <location>
        <begin position="175"/>
        <end position="196"/>
    </location>
</feature>
<feature type="compositionally biased region" description="Basic and acidic residues" evidence="3">
    <location>
        <begin position="132"/>
        <end position="148"/>
    </location>
</feature>
<evidence type="ECO:0000313" key="5">
    <source>
        <dbReference type="Proteomes" id="UP001165270"/>
    </source>
</evidence>
<keyword evidence="5" id="KW-1185">Reference proteome</keyword>
<dbReference type="PANTHER" id="PTHR33969:SF2">
    <property type="entry name" value="SEGREGATION AND CONDENSATION PROTEIN A"/>
    <property type="match status" value="1"/>
</dbReference>
<reference evidence="4" key="1">
    <citation type="submission" date="2022-03" db="EMBL/GenBank/DDBJ databases">
        <title>Streptomyces 7R015 and 7R016 isolated from Barleria lupulina in Thailand.</title>
        <authorList>
            <person name="Kanchanasin P."/>
            <person name="Phongsopitanun W."/>
            <person name="Tanasupawat S."/>
        </authorList>
    </citation>
    <scope>NUCLEOTIDE SEQUENCE</scope>
    <source>
        <strain evidence="4">7R016</strain>
    </source>
</reference>
<evidence type="ECO:0000313" key="4">
    <source>
        <dbReference type="EMBL" id="MCI3243569.1"/>
    </source>
</evidence>
<protein>
    <recommendedName>
        <fullName evidence="2">Segregation and condensation protein A</fullName>
    </recommendedName>
</protein>
<dbReference type="Gene3D" id="6.10.250.2410">
    <property type="match status" value="1"/>
</dbReference>
<dbReference type="Proteomes" id="UP001165270">
    <property type="component" value="Unassembled WGS sequence"/>
</dbReference>